<accession>A0A2P2JHX2</accession>
<keyword evidence="1" id="KW-1133">Transmembrane helix</keyword>
<dbReference type="AlphaFoldDB" id="A0A2P2JHX2"/>
<evidence type="ECO:0000256" key="1">
    <source>
        <dbReference type="SAM" id="Phobius"/>
    </source>
</evidence>
<protein>
    <submittedName>
        <fullName evidence="2">Uncharacterized protein</fullName>
    </submittedName>
</protein>
<keyword evidence="1" id="KW-0472">Membrane</keyword>
<keyword evidence="1" id="KW-0812">Transmembrane</keyword>
<name>A0A2P2JHX2_RHIMU</name>
<dbReference type="EMBL" id="GGEC01012573">
    <property type="protein sequence ID" value="MBW93056.1"/>
    <property type="molecule type" value="Transcribed_RNA"/>
</dbReference>
<feature type="transmembrane region" description="Helical" evidence="1">
    <location>
        <begin position="31"/>
        <end position="54"/>
    </location>
</feature>
<sequence>MNMNESDKTMCRTSIGVSNEFLCTLFVGRHLLNMMVGGCLLLLLLRDLCAMALWNSR</sequence>
<evidence type="ECO:0000313" key="2">
    <source>
        <dbReference type="EMBL" id="MBW93056.1"/>
    </source>
</evidence>
<organism evidence="2">
    <name type="scientific">Rhizophora mucronata</name>
    <name type="common">Asiatic mangrove</name>
    <dbReference type="NCBI Taxonomy" id="61149"/>
    <lineage>
        <taxon>Eukaryota</taxon>
        <taxon>Viridiplantae</taxon>
        <taxon>Streptophyta</taxon>
        <taxon>Embryophyta</taxon>
        <taxon>Tracheophyta</taxon>
        <taxon>Spermatophyta</taxon>
        <taxon>Magnoliopsida</taxon>
        <taxon>eudicotyledons</taxon>
        <taxon>Gunneridae</taxon>
        <taxon>Pentapetalae</taxon>
        <taxon>rosids</taxon>
        <taxon>fabids</taxon>
        <taxon>Malpighiales</taxon>
        <taxon>Rhizophoraceae</taxon>
        <taxon>Rhizophora</taxon>
    </lineage>
</organism>
<proteinExistence type="predicted"/>
<reference evidence="2" key="1">
    <citation type="submission" date="2018-02" db="EMBL/GenBank/DDBJ databases">
        <title>Rhizophora mucronata_Transcriptome.</title>
        <authorList>
            <person name="Meera S.P."/>
            <person name="Sreeshan A."/>
            <person name="Augustine A."/>
        </authorList>
    </citation>
    <scope>NUCLEOTIDE SEQUENCE</scope>
    <source>
        <tissue evidence="2">Leaf</tissue>
    </source>
</reference>